<accession>A0A6N8IKM2</accession>
<evidence type="ECO:0000259" key="5">
    <source>
        <dbReference type="Pfam" id="PF13470"/>
    </source>
</evidence>
<reference evidence="6 7" key="1">
    <citation type="submission" date="2019-11" db="EMBL/GenBank/DDBJ databases">
        <title>Whole genome shotgun sequencing (WGS) data from Adlercreutzia equolifaciens ResAG-91, Eggerthella lenta MRI-F36, MRI-F37, MRI-F40, ResAG-49, ResAG-88, ResAG-121, ResAG-145, and Gordonibacter sp. ResAG-5, ResAG-26, ResAG-43, ResAG-50, ResAG-59.</title>
        <authorList>
            <person name="Stoll D.A."/>
            <person name="Danylec N."/>
            <person name="Franz C.M.A.P."/>
            <person name="Huch M."/>
        </authorList>
    </citation>
    <scope>NUCLEOTIDE SEQUENCE [LARGE SCALE GENOMIC DNA]</scope>
    <source>
        <strain evidence="6 7">ResAG-59</strain>
    </source>
</reference>
<dbReference type="EMBL" id="WPOC01000032">
    <property type="protein sequence ID" value="MVN16441.1"/>
    <property type="molecule type" value="Genomic_DNA"/>
</dbReference>
<keyword evidence="4" id="KW-0460">Magnesium</keyword>
<evidence type="ECO:0000256" key="2">
    <source>
        <dbReference type="ARBA" id="ARBA00022723"/>
    </source>
</evidence>
<dbReference type="AlphaFoldDB" id="A0A6N8IKM2"/>
<keyword evidence="1" id="KW-0540">Nuclease</keyword>
<dbReference type="GO" id="GO:0046872">
    <property type="term" value="F:metal ion binding"/>
    <property type="evidence" value="ECO:0007669"/>
    <property type="project" value="UniProtKB-KW"/>
</dbReference>
<evidence type="ECO:0000256" key="3">
    <source>
        <dbReference type="ARBA" id="ARBA00022801"/>
    </source>
</evidence>
<dbReference type="SUPFAM" id="SSF88723">
    <property type="entry name" value="PIN domain-like"/>
    <property type="match status" value="1"/>
</dbReference>
<protein>
    <submittedName>
        <fullName evidence="6">PIN domain-containing protein</fullName>
    </submittedName>
</protein>
<keyword evidence="2" id="KW-0479">Metal-binding</keyword>
<evidence type="ECO:0000256" key="4">
    <source>
        <dbReference type="ARBA" id="ARBA00022842"/>
    </source>
</evidence>
<evidence type="ECO:0000256" key="1">
    <source>
        <dbReference type="ARBA" id="ARBA00022722"/>
    </source>
</evidence>
<keyword evidence="7" id="KW-1185">Reference proteome</keyword>
<dbReference type="InterPro" id="IPR029060">
    <property type="entry name" value="PIN-like_dom_sf"/>
</dbReference>
<evidence type="ECO:0000313" key="7">
    <source>
        <dbReference type="Proteomes" id="UP000468327"/>
    </source>
</evidence>
<dbReference type="CDD" id="cd09854">
    <property type="entry name" value="PIN_VapC-like"/>
    <property type="match status" value="1"/>
</dbReference>
<dbReference type="Proteomes" id="UP000468327">
    <property type="component" value="Unassembled WGS sequence"/>
</dbReference>
<dbReference type="Pfam" id="PF13470">
    <property type="entry name" value="PIN_3"/>
    <property type="match status" value="1"/>
</dbReference>
<dbReference type="Gene3D" id="3.40.50.1010">
    <property type="entry name" value="5'-nuclease"/>
    <property type="match status" value="1"/>
</dbReference>
<dbReference type="GO" id="GO:0004518">
    <property type="term" value="F:nuclease activity"/>
    <property type="evidence" value="ECO:0007669"/>
    <property type="project" value="UniProtKB-KW"/>
</dbReference>
<gene>
    <name evidence="6" type="ORF">GO738_14015</name>
</gene>
<evidence type="ECO:0000313" key="6">
    <source>
        <dbReference type="EMBL" id="MVN16441.1"/>
    </source>
</evidence>
<dbReference type="InterPro" id="IPR002716">
    <property type="entry name" value="PIN_dom"/>
</dbReference>
<proteinExistence type="predicted"/>
<dbReference type="GO" id="GO:0016787">
    <property type="term" value="F:hydrolase activity"/>
    <property type="evidence" value="ECO:0007669"/>
    <property type="project" value="UniProtKB-KW"/>
</dbReference>
<sequence length="157" mass="18443">MPIMRLFLDTNVLIDLYQERHPYYEDMKKLQIMEEFGDAELWASAKSFTDIYYIMRKECVGADILRGFDASFEFLRICSIDGEDVKSAVRLEWIDFEDCVIEMAARKVKADFLLTRDAAGFAQSKIPVKRPEAFLDWVERERGLLYGDIDWWSDGEE</sequence>
<name>A0A6N8IKM2_9ACTN</name>
<feature type="domain" description="PIN" evidence="5">
    <location>
        <begin position="5"/>
        <end position="118"/>
    </location>
</feature>
<comment type="caution">
    <text evidence="6">The sequence shown here is derived from an EMBL/GenBank/DDBJ whole genome shotgun (WGS) entry which is preliminary data.</text>
</comment>
<organism evidence="6 7">
    <name type="scientific">Gordonibacter urolithinfaciens</name>
    <dbReference type="NCBI Taxonomy" id="1335613"/>
    <lineage>
        <taxon>Bacteria</taxon>
        <taxon>Bacillati</taxon>
        <taxon>Actinomycetota</taxon>
        <taxon>Coriobacteriia</taxon>
        <taxon>Eggerthellales</taxon>
        <taxon>Eggerthellaceae</taxon>
        <taxon>Gordonibacter</taxon>
    </lineage>
</organism>
<keyword evidence="3" id="KW-0378">Hydrolase</keyword>